<dbReference type="EMBL" id="CABVHJ010000036">
    <property type="protein sequence ID" value="VVN47121.1"/>
    <property type="molecule type" value="Genomic_DNA"/>
</dbReference>
<dbReference type="SUPFAM" id="SSF103515">
    <property type="entry name" value="Autotransporter"/>
    <property type="match status" value="1"/>
</dbReference>
<dbReference type="Proteomes" id="UP000327167">
    <property type="component" value="Unassembled WGS sequence"/>
</dbReference>
<dbReference type="Gene3D" id="2.40.128.130">
    <property type="entry name" value="Autotransporter beta-domain"/>
    <property type="match status" value="1"/>
</dbReference>
<evidence type="ECO:0000259" key="1">
    <source>
        <dbReference type="PROSITE" id="PS51208"/>
    </source>
</evidence>
<proteinExistence type="predicted"/>
<feature type="domain" description="Autotransporter" evidence="1">
    <location>
        <begin position="21"/>
        <end position="304"/>
    </location>
</feature>
<dbReference type="InterPro" id="IPR005546">
    <property type="entry name" value="Autotransporte_beta"/>
</dbReference>
<sequence>MFTANLDDRLGETEYTDEVTGEHKVTSLWMRTGGGRNRSEDSSGQLKMKANRYSVLLGGDLAGGSSRNGSTWRLGGLAGYGNDRNTTTSDITGYRAKGEVDGYTAGLYGTWYANGSDEAGLYVDSLLQYSWFNNTVKGDELANESDKSKGLSTSLESGYVFDLGSRAGNSYFLQPKAQLAWSGIRADDYTEQNGTRVSATGGNNVRSSLGVKAFMKGYTAQGEGKQQSFKPYAEVNWVNNSEDYGVRMDGINVSQEGSRNIAEFRVGVEGPVMPQLNVTTSLTHQAGSNGWSDTAGTLGLKYSF</sequence>
<protein>
    <submittedName>
        <fullName evidence="2">Outer membrane protein IcsA autotransporter</fullName>
    </submittedName>
</protein>
<reference evidence="2 3" key="1">
    <citation type="submission" date="2019-09" db="EMBL/GenBank/DDBJ databases">
        <authorList>
            <person name="Chandra G."/>
            <person name="Truman W A."/>
        </authorList>
    </citation>
    <scope>NUCLEOTIDE SEQUENCE [LARGE SCALE GENOMIC DNA]</scope>
    <source>
        <strain evidence="2">PS655</strain>
    </source>
</reference>
<dbReference type="NCBIfam" id="TIGR01414">
    <property type="entry name" value="autotrans_barl"/>
    <property type="match status" value="1"/>
</dbReference>
<name>A0A5E6Y4U0_PSEFL</name>
<dbReference type="PANTHER" id="PTHR12338:SF5">
    <property type="entry name" value="ANTIGEN 43-RELATED"/>
    <property type="match status" value="1"/>
</dbReference>
<dbReference type="InterPro" id="IPR006315">
    <property type="entry name" value="OM_autotransptr_brl_dom"/>
</dbReference>
<gene>
    <name evidence="2" type="primary">icsA_2</name>
    <name evidence="2" type="ORF">PS655_05932</name>
</gene>
<evidence type="ECO:0000313" key="2">
    <source>
        <dbReference type="EMBL" id="VVN47121.1"/>
    </source>
</evidence>
<dbReference type="PANTHER" id="PTHR12338">
    <property type="entry name" value="AUTOTRANSPORTER"/>
    <property type="match status" value="1"/>
</dbReference>
<dbReference type="GO" id="GO:0019867">
    <property type="term" value="C:outer membrane"/>
    <property type="evidence" value="ECO:0007669"/>
    <property type="project" value="InterPro"/>
</dbReference>
<dbReference type="AlphaFoldDB" id="A0A5E6Y4U0"/>
<dbReference type="InterPro" id="IPR036709">
    <property type="entry name" value="Autotransporte_beta_dom_sf"/>
</dbReference>
<dbReference type="Pfam" id="PF03797">
    <property type="entry name" value="Autotransporter"/>
    <property type="match status" value="1"/>
</dbReference>
<dbReference type="PROSITE" id="PS51208">
    <property type="entry name" value="AUTOTRANSPORTER"/>
    <property type="match status" value="1"/>
</dbReference>
<dbReference type="InterPro" id="IPR050909">
    <property type="entry name" value="Bact_Autotransporter_VF"/>
</dbReference>
<accession>A0A5E6Y4U0</accession>
<organism evidence="2 3">
    <name type="scientific">Pseudomonas fluorescens</name>
    <dbReference type="NCBI Taxonomy" id="294"/>
    <lineage>
        <taxon>Bacteria</taxon>
        <taxon>Pseudomonadati</taxon>
        <taxon>Pseudomonadota</taxon>
        <taxon>Gammaproteobacteria</taxon>
        <taxon>Pseudomonadales</taxon>
        <taxon>Pseudomonadaceae</taxon>
        <taxon>Pseudomonas</taxon>
    </lineage>
</organism>
<dbReference type="SMART" id="SM00869">
    <property type="entry name" value="Autotransporter"/>
    <property type="match status" value="1"/>
</dbReference>
<evidence type="ECO:0000313" key="3">
    <source>
        <dbReference type="Proteomes" id="UP000327167"/>
    </source>
</evidence>